<name>A0A1V3IKJ4_9PAST</name>
<organism evidence="1 2">
    <name type="scientific">Rodentibacter rarus</name>
    <dbReference type="NCBI Taxonomy" id="1908260"/>
    <lineage>
        <taxon>Bacteria</taxon>
        <taxon>Pseudomonadati</taxon>
        <taxon>Pseudomonadota</taxon>
        <taxon>Gammaproteobacteria</taxon>
        <taxon>Pasteurellales</taxon>
        <taxon>Pasteurellaceae</taxon>
        <taxon>Rodentibacter</taxon>
    </lineage>
</organism>
<keyword evidence="2" id="KW-1185">Reference proteome</keyword>
<sequence length="209" mass="24436">MFNKKEISTGYFSKDAIPIKVKITRKIPDGVYVWIELERLGHVFWSIHQGRNITVYTYGRYDDVEMWGFTGEGVLIKYVGSLAKTYIKEKLYPKNNAPSMVYKINDVNPQKILEVSDKLWFSSDERPDREDKENRIKTYGKVINDYNLLVRNCTTMTINVLEDSGSNIFWDFELDPVSPHGLFIQLDVKAKMKNNVENYTDIMKSIIRE</sequence>
<accession>A0A1V3IKJ4</accession>
<dbReference type="RefSeq" id="WP_077417015.1">
    <property type="nucleotide sequence ID" value="NZ_MLHJ01000070.1"/>
</dbReference>
<comment type="caution">
    <text evidence="1">The sequence shown here is derived from an EMBL/GenBank/DDBJ whole genome shotgun (WGS) entry which is preliminary data.</text>
</comment>
<dbReference type="Proteomes" id="UP000189433">
    <property type="component" value="Unassembled WGS sequence"/>
</dbReference>
<protein>
    <recommendedName>
        <fullName evidence="3">DUF4105 domain-containing protein</fullName>
    </recommendedName>
</protein>
<proteinExistence type="predicted"/>
<evidence type="ECO:0008006" key="3">
    <source>
        <dbReference type="Google" id="ProtNLM"/>
    </source>
</evidence>
<dbReference type="OrthoDB" id="9204728at2"/>
<evidence type="ECO:0000313" key="2">
    <source>
        <dbReference type="Proteomes" id="UP000189433"/>
    </source>
</evidence>
<reference evidence="1 2" key="1">
    <citation type="submission" date="2016-10" db="EMBL/GenBank/DDBJ databases">
        <title>Rodentibacter gen. nov. and new species.</title>
        <authorList>
            <person name="Christensen H."/>
        </authorList>
    </citation>
    <scope>NUCLEOTIDE SEQUENCE [LARGE SCALE GENOMIC DNA]</scope>
    <source>
        <strain evidence="1 2">CCUG17206</strain>
    </source>
</reference>
<dbReference type="EMBL" id="MLHJ01000070">
    <property type="protein sequence ID" value="OOF41997.1"/>
    <property type="molecule type" value="Genomic_DNA"/>
</dbReference>
<dbReference type="AlphaFoldDB" id="A0A1V3IKJ4"/>
<evidence type="ECO:0000313" key="1">
    <source>
        <dbReference type="EMBL" id="OOF41997.1"/>
    </source>
</evidence>
<dbReference type="STRING" id="1908260.BKK50_07840"/>
<gene>
    <name evidence="1" type="ORF">BKK50_07840</name>
</gene>